<dbReference type="RefSeq" id="WP_016308641.1">
    <property type="nucleotide sequence ID" value="NZ_KE159646.1"/>
</dbReference>
<sequence>MQVRRTYPKDYGKWLNVAFAAVLAFGLAGCQAGGAGHGDASSKEQVLAEPVSEETMESLREISGEGAASDVPVAPAPDIEVAPDVTSAADDEAEKGVAESGESDEAVSSDEGKGGLPSAADLSIVEDYRAGFDHGPKPAAFQKYIVLHDTESDSDAAAIIDWWDGNGNQVAAHFIVNRDGTIWQCVPLDRIAHHAGYGDTGHNDRYGIDEDGRDDMAGSTPIGGDFADYAMNAWSVGIEMVHVGGEGDYPEEQLRAVDDLIAYIDASFGFESEIIDHKAWRSGNSDTSAEFADYLESYRATRKHA</sequence>
<dbReference type="InterPro" id="IPR002502">
    <property type="entry name" value="Amidase_domain"/>
</dbReference>
<evidence type="ECO:0000256" key="6">
    <source>
        <dbReference type="SAM" id="SignalP"/>
    </source>
</evidence>
<dbReference type="InterPro" id="IPR036505">
    <property type="entry name" value="Amidase/PGRP_sf"/>
</dbReference>
<dbReference type="EMBL" id="ASSY01000005">
    <property type="protein sequence ID" value="EOS52377.1"/>
    <property type="molecule type" value="Genomic_DNA"/>
</dbReference>
<evidence type="ECO:0000259" key="7">
    <source>
        <dbReference type="SMART" id="SM00644"/>
    </source>
</evidence>
<dbReference type="GO" id="GO:0009254">
    <property type="term" value="P:peptidoglycan turnover"/>
    <property type="evidence" value="ECO:0007669"/>
    <property type="project" value="TreeGrafter"/>
</dbReference>
<evidence type="ECO:0000256" key="3">
    <source>
        <dbReference type="ARBA" id="ARBA00022801"/>
    </source>
</evidence>
<evidence type="ECO:0000313" key="9">
    <source>
        <dbReference type="Proteomes" id="UP000014204"/>
    </source>
</evidence>
<dbReference type="Pfam" id="PF01510">
    <property type="entry name" value="Amidase_2"/>
    <property type="match status" value="1"/>
</dbReference>
<reference evidence="8 9" key="1">
    <citation type="submission" date="2013-04" db="EMBL/GenBank/DDBJ databases">
        <title>The Genome Sequence of Enterorhabdus caecimuris B7.</title>
        <authorList>
            <consortium name="The Broad Institute Genomics Platform"/>
            <consortium name="The Broad Institute Genome Sequencing Center for Infectious Disease"/>
            <person name="Earl A."/>
            <person name="Xavier R."/>
            <person name="Elson C."/>
            <person name="Duck W."/>
            <person name="Walker B."/>
            <person name="Young S."/>
            <person name="Zeng Q."/>
            <person name="Gargeya S."/>
            <person name="Fitzgerald M."/>
            <person name="Haas B."/>
            <person name="Abouelleil A."/>
            <person name="Allen A.W."/>
            <person name="Alvarado L."/>
            <person name="Arachchi H.M."/>
            <person name="Berlin A.M."/>
            <person name="Chapman S.B."/>
            <person name="Gainer-Dewar J."/>
            <person name="Goldberg J."/>
            <person name="Griggs A."/>
            <person name="Gujja S."/>
            <person name="Hansen M."/>
            <person name="Howarth C."/>
            <person name="Imamovic A."/>
            <person name="Ireland A."/>
            <person name="Larimer J."/>
            <person name="McCowan C."/>
            <person name="Murphy C."/>
            <person name="Pearson M."/>
            <person name="Poon T.W."/>
            <person name="Priest M."/>
            <person name="Roberts A."/>
            <person name="Saif S."/>
            <person name="Shea T."/>
            <person name="Sisk P."/>
            <person name="Sykes S."/>
            <person name="Wortman J."/>
            <person name="Nusbaum C."/>
            <person name="Birren B."/>
        </authorList>
    </citation>
    <scope>NUCLEOTIDE SEQUENCE [LARGE SCALE GENOMIC DNA]</scope>
    <source>
        <strain evidence="8 9">B7</strain>
    </source>
</reference>
<dbReference type="GO" id="GO:0071555">
    <property type="term" value="P:cell wall organization"/>
    <property type="evidence" value="ECO:0007669"/>
    <property type="project" value="UniProtKB-KW"/>
</dbReference>
<accession>R9L9I2</accession>
<feature type="domain" description="N-acetylmuramoyl-L-alanine amidase" evidence="7">
    <location>
        <begin position="131"/>
        <end position="288"/>
    </location>
</feature>
<keyword evidence="6" id="KW-0732">Signal</keyword>
<comment type="catalytic activity">
    <reaction evidence="1">
        <text>Hydrolyzes the link between N-acetylmuramoyl residues and L-amino acid residues in certain cell-wall glycopeptides.</text>
        <dbReference type="EC" id="3.5.1.28"/>
    </reaction>
</comment>
<organism evidence="8 9">
    <name type="scientific">Adlercreutzia caecimuris B7</name>
    <dbReference type="NCBI Taxonomy" id="1235794"/>
    <lineage>
        <taxon>Bacteria</taxon>
        <taxon>Bacillati</taxon>
        <taxon>Actinomycetota</taxon>
        <taxon>Coriobacteriia</taxon>
        <taxon>Eggerthellales</taxon>
        <taxon>Eggerthellaceae</taxon>
        <taxon>Adlercreutzia</taxon>
    </lineage>
</organism>
<evidence type="ECO:0000256" key="1">
    <source>
        <dbReference type="ARBA" id="ARBA00001561"/>
    </source>
</evidence>
<dbReference type="InterPro" id="IPR051206">
    <property type="entry name" value="NAMLAA_amidase_2"/>
</dbReference>
<dbReference type="EC" id="3.5.1.28" evidence="2"/>
<dbReference type="GO" id="GO:0009253">
    <property type="term" value="P:peptidoglycan catabolic process"/>
    <property type="evidence" value="ECO:0007669"/>
    <property type="project" value="InterPro"/>
</dbReference>
<dbReference type="Proteomes" id="UP000014204">
    <property type="component" value="Unassembled WGS sequence"/>
</dbReference>
<proteinExistence type="predicted"/>
<feature type="region of interest" description="Disordered" evidence="5">
    <location>
        <begin position="34"/>
        <end position="118"/>
    </location>
</feature>
<keyword evidence="4" id="KW-0961">Cell wall biogenesis/degradation</keyword>
<dbReference type="PROSITE" id="PS51257">
    <property type="entry name" value="PROKAR_LIPOPROTEIN"/>
    <property type="match status" value="1"/>
</dbReference>
<dbReference type="PATRIC" id="fig|1235794.3.peg.398"/>
<dbReference type="GO" id="GO:0008745">
    <property type="term" value="F:N-acetylmuramoyl-L-alanine amidase activity"/>
    <property type="evidence" value="ECO:0007669"/>
    <property type="project" value="UniProtKB-EC"/>
</dbReference>
<dbReference type="GeneID" id="82189594"/>
<dbReference type="HOGENOM" id="CLU_911331_0_0_11"/>
<dbReference type="SMART" id="SM00644">
    <property type="entry name" value="Ami_2"/>
    <property type="match status" value="1"/>
</dbReference>
<feature type="chain" id="PRO_5038499781" description="N-acetylmuramoyl-L-alanine amidase" evidence="6">
    <location>
        <begin position="21"/>
        <end position="305"/>
    </location>
</feature>
<keyword evidence="3" id="KW-0378">Hydrolase</keyword>
<dbReference type="CDD" id="cd06583">
    <property type="entry name" value="PGRP"/>
    <property type="match status" value="1"/>
</dbReference>
<evidence type="ECO:0000313" key="8">
    <source>
        <dbReference type="EMBL" id="EOS52377.1"/>
    </source>
</evidence>
<dbReference type="PANTHER" id="PTHR30417:SF1">
    <property type="entry name" value="N-ACETYLMURAMOYL-L-ALANINE AMIDASE AMID"/>
    <property type="match status" value="1"/>
</dbReference>
<dbReference type="SUPFAM" id="SSF55846">
    <property type="entry name" value="N-acetylmuramoyl-L-alanine amidase-like"/>
    <property type="match status" value="1"/>
</dbReference>
<dbReference type="PANTHER" id="PTHR30417">
    <property type="entry name" value="N-ACETYLMURAMOYL-L-ALANINE AMIDASE AMID"/>
    <property type="match status" value="1"/>
</dbReference>
<feature type="signal peptide" evidence="6">
    <location>
        <begin position="1"/>
        <end position="20"/>
    </location>
</feature>
<dbReference type="Gene3D" id="3.40.80.10">
    <property type="entry name" value="Peptidoglycan recognition protein-like"/>
    <property type="match status" value="1"/>
</dbReference>
<evidence type="ECO:0000256" key="5">
    <source>
        <dbReference type="SAM" id="MobiDB-lite"/>
    </source>
</evidence>
<feature type="compositionally biased region" description="Low complexity" evidence="5">
    <location>
        <begin position="67"/>
        <end position="78"/>
    </location>
</feature>
<evidence type="ECO:0000256" key="4">
    <source>
        <dbReference type="ARBA" id="ARBA00023316"/>
    </source>
</evidence>
<evidence type="ECO:0000256" key="2">
    <source>
        <dbReference type="ARBA" id="ARBA00011901"/>
    </source>
</evidence>
<name>R9L9I2_9ACTN</name>
<gene>
    <name evidence="8" type="ORF">C811_00407</name>
</gene>
<dbReference type="AlphaFoldDB" id="R9L9I2"/>
<dbReference type="STRING" id="1235794.C811_00407"/>
<comment type="caution">
    <text evidence="8">The sequence shown here is derived from an EMBL/GenBank/DDBJ whole genome shotgun (WGS) entry which is preliminary data.</text>
</comment>
<protein>
    <recommendedName>
        <fullName evidence="2">N-acetylmuramoyl-L-alanine amidase</fullName>
        <ecNumber evidence="2">3.5.1.28</ecNumber>
    </recommendedName>
</protein>
<dbReference type="eggNOG" id="COG3023">
    <property type="taxonomic scope" value="Bacteria"/>
</dbReference>
<keyword evidence="9" id="KW-1185">Reference proteome</keyword>